<proteinExistence type="predicted"/>
<feature type="compositionally biased region" description="Basic and acidic residues" evidence="1">
    <location>
        <begin position="644"/>
        <end position="660"/>
    </location>
</feature>
<protein>
    <submittedName>
        <fullName evidence="3">SH2 domain-containing protein</fullName>
    </submittedName>
</protein>
<feature type="region of interest" description="Disordered" evidence="1">
    <location>
        <begin position="448"/>
        <end position="473"/>
    </location>
</feature>
<dbReference type="AlphaFoldDB" id="A0A0K0FXM8"/>
<feature type="region of interest" description="Disordered" evidence="1">
    <location>
        <begin position="623"/>
        <end position="660"/>
    </location>
</feature>
<dbReference type="WBParaSite" id="SVE_1720400.3">
    <property type="protein sequence ID" value="SVE_1720400.3"/>
    <property type="gene ID" value="SVE_1720400"/>
</dbReference>
<organism evidence="2 3">
    <name type="scientific">Strongyloides venezuelensis</name>
    <name type="common">Threadworm</name>
    <dbReference type="NCBI Taxonomy" id="75913"/>
    <lineage>
        <taxon>Eukaryota</taxon>
        <taxon>Metazoa</taxon>
        <taxon>Ecdysozoa</taxon>
        <taxon>Nematoda</taxon>
        <taxon>Chromadorea</taxon>
        <taxon>Rhabditida</taxon>
        <taxon>Tylenchina</taxon>
        <taxon>Panagrolaimomorpha</taxon>
        <taxon>Strongyloidoidea</taxon>
        <taxon>Strongyloididae</taxon>
        <taxon>Strongyloides</taxon>
    </lineage>
</organism>
<feature type="compositionally biased region" description="Polar residues" evidence="1">
    <location>
        <begin position="225"/>
        <end position="246"/>
    </location>
</feature>
<sequence>MCLYPMLLFNQVSEAPRKDDLDELSKLNKNLIERSKGLKKDFKLVSSEIIKTDPEPVPDMYKEQLREMLESRISTETAPSPLTLNAAADRSGYVTDASSTNWQFNNSFSPRSIVSVNGGTTKDSPSILKIRTNNVEKRYNRSNSSVTNSILTTTEVCVHRFFTTYNTEPIVREFTETYSRIKVRNDHESSNVRQGNERIENIVQKPVHITKESQSPPTVRVPLPLSSSATRRHNSSTSHSPNYSTPEKLTTTIIHLKDDKPKGIIKPVVTKPRITETIKRIEETRRTEEVERRVQRREKKHRSHRYHHDDHYMTENHYSGDNLKERRKVLSAEEENEIREEAKQLKALHRSSSTGDKKISNYYYKKRRYTSEELNDAVKSAYAGVNEAYSNYSHRSSSMNRNGLLPIGYYPGYESYNRSSTTRRDYENGHNDGQYHYMNGRMMNQQGRYDSSLSDSLRRGDVRYNPNGEIRESYTYDNRGHRRNSNAGYGMHKSYSTRDVFRDSNGGYYGSYYRNPPTQPFVEFPPTLPRRHGEPPIPPPHRSASQMGMESQYRPISKSHSYADWSDQRNQNGNYAYGRRHDEEMSKLENEFRDSLLVPLNNGNGNINDYERRVEQIPGGYEEYSRSVKGNSGRRLNRDGVPTDFREQSHSYSFHREQAH</sequence>
<dbReference type="Proteomes" id="UP000035680">
    <property type="component" value="Unassembled WGS sequence"/>
</dbReference>
<evidence type="ECO:0000313" key="3">
    <source>
        <dbReference type="WBParaSite" id="SVE_1720400.3"/>
    </source>
</evidence>
<evidence type="ECO:0000313" key="2">
    <source>
        <dbReference type="Proteomes" id="UP000035680"/>
    </source>
</evidence>
<feature type="region of interest" description="Disordered" evidence="1">
    <location>
        <begin position="212"/>
        <end position="246"/>
    </location>
</feature>
<evidence type="ECO:0000256" key="1">
    <source>
        <dbReference type="SAM" id="MobiDB-lite"/>
    </source>
</evidence>
<keyword evidence="2" id="KW-1185">Reference proteome</keyword>
<name>A0A0K0FXM8_STRVS</name>
<reference evidence="3" key="2">
    <citation type="submission" date="2015-08" db="UniProtKB">
        <authorList>
            <consortium name="WormBaseParasite"/>
        </authorList>
    </citation>
    <scope>IDENTIFICATION</scope>
</reference>
<reference evidence="2" key="1">
    <citation type="submission" date="2014-07" db="EMBL/GenBank/DDBJ databases">
        <authorList>
            <person name="Martin A.A"/>
            <person name="De Silva N."/>
        </authorList>
    </citation>
    <scope>NUCLEOTIDE SEQUENCE</scope>
</reference>
<feature type="region of interest" description="Disordered" evidence="1">
    <location>
        <begin position="536"/>
        <end position="576"/>
    </location>
</feature>
<accession>A0A0K0FXM8</accession>